<gene>
    <name evidence="2" type="ORF">OUZ56_010305</name>
</gene>
<feature type="region of interest" description="Disordered" evidence="1">
    <location>
        <begin position="126"/>
        <end position="173"/>
    </location>
</feature>
<feature type="compositionally biased region" description="Polar residues" evidence="1">
    <location>
        <begin position="143"/>
        <end position="159"/>
    </location>
</feature>
<protein>
    <submittedName>
        <fullName evidence="2">Uncharacterized protein</fullName>
    </submittedName>
</protein>
<evidence type="ECO:0000256" key="1">
    <source>
        <dbReference type="SAM" id="MobiDB-lite"/>
    </source>
</evidence>
<keyword evidence="3" id="KW-1185">Reference proteome</keyword>
<reference evidence="2 3" key="1">
    <citation type="journal article" date="2023" name="Nucleic Acids Res.">
        <title>The hologenome of Daphnia magna reveals possible DNA methylation and microbiome-mediated evolution of the host genome.</title>
        <authorList>
            <person name="Chaturvedi A."/>
            <person name="Li X."/>
            <person name="Dhandapani V."/>
            <person name="Marshall H."/>
            <person name="Kissane S."/>
            <person name="Cuenca-Cambronero M."/>
            <person name="Asole G."/>
            <person name="Calvet F."/>
            <person name="Ruiz-Romero M."/>
            <person name="Marangio P."/>
            <person name="Guigo R."/>
            <person name="Rago D."/>
            <person name="Mirbahai L."/>
            <person name="Eastwood N."/>
            <person name="Colbourne J.K."/>
            <person name="Zhou J."/>
            <person name="Mallon E."/>
            <person name="Orsini L."/>
        </authorList>
    </citation>
    <scope>NUCLEOTIDE SEQUENCE [LARGE SCALE GENOMIC DNA]</scope>
    <source>
        <strain evidence="2">LRV0_1</strain>
    </source>
</reference>
<comment type="caution">
    <text evidence="2">The sequence shown here is derived from an EMBL/GenBank/DDBJ whole genome shotgun (WGS) entry which is preliminary data.</text>
</comment>
<proteinExistence type="predicted"/>
<organism evidence="2 3">
    <name type="scientific">Daphnia magna</name>
    <dbReference type="NCBI Taxonomy" id="35525"/>
    <lineage>
        <taxon>Eukaryota</taxon>
        <taxon>Metazoa</taxon>
        <taxon>Ecdysozoa</taxon>
        <taxon>Arthropoda</taxon>
        <taxon>Crustacea</taxon>
        <taxon>Branchiopoda</taxon>
        <taxon>Diplostraca</taxon>
        <taxon>Cladocera</taxon>
        <taxon>Anomopoda</taxon>
        <taxon>Daphniidae</taxon>
        <taxon>Daphnia</taxon>
    </lineage>
</organism>
<evidence type="ECO:0000313" key="3">
    <source>
        <dbReference type="Proteomes" id="UP001234178"/>
    </source>
</evidence>
<evidence type="ECO:0000313" key="2">
    <source>
        <dbReference type="EMBL" id="KAK4024811.1"/>
    </source>
</evidence>
<dbReference type="Proteomes" id="UP001234178">
    <property type="component" value="Unassembled WGS sequence"/>
</dbReference>
<sequence length="173" mass="19291">MSNTVHQMNLPYSHITITSQQNMLDVYVVSMSDCHSYSRRIDKPLQQSLCIGSKRQFNCNGSHQTSSRYQDFQLALATVTIELWKPIALTHSKNDQRYIAPHTKTRGGQSKSWVPLLQSANNTNHHHTLLPTISDVPLDTKPVGNSPTLRENGTEQPLNGPSRPVAVSSLCAE</sequence>
<accession>A0ABR0AI73</accession>
<dbReference type="EMBL" id="JAOYFB010000037">
    <property type="protein sequence ID" value="KAK4024811.1"/>
    <property type="molecule type" value="Genomic_DNA"/>
</dbReference>
<name>A0ABR0AI73_9CRUS</name>